<evidence type="ECO:0000259" key="9">
    <source>
        <dbReference type="PROSITE" id="PS50196"/>
    </source>
</evidence>
<name>A0A5B0QPE0_PUCGR</name>
<dbReference type="InterPro" id="IPR011993">
    <property type="entry name" value="PH-like_dom_sf"/>
</dbReference>
<keyword evidence="2" id="KW-0813">Transport</keyword>
<feature type="region of interest" description="Disordered" evidence="8">
    <location>
        <begin position="122"/>
        <end position="141"/>
    </location>
</feature>
<gene>
    <name evidence="10" type="ORF">PGT21_030316</name>
</gene>
<dbReference type="PANTHER" id="PTHR38697:SF1">
    <property type="entry name" value="NUCLEAR PORE COMPLEX PROTEIN SIMILAR TO S. CEREVISIAE NUP2 (EUROFUNG)"/>
    <property type="match status" value="1"/>
</dbReference>
<dbReference type="GO" id="GO:0015031">
    <property type="term" value="P:protein transport"/>
    <property type="evidence" value="ECO:0007669"/>
    <property type="project" value="UniProtKB-KW"/>
</dbReference>
<evidence type="ECO:0000256" key="4">
    <source>
        <dbReference type="ARBA" id="ARBA00022927"/>
    </source>
</evidence>
<dbReference type="PROSITE" id="PS50196">
    <property type="entry name" value="RANBD1"/>
    <property type="match status" value="1"/>
</dbReference>
<dbReference type="EMBL" id="VSWC01000014">
    <property type="protein sequence ID" value="KAA1115048.1"/>
    <property type="molecule type" value="Genomic_DNA"/>
</dbReference>
<keyword evidence="11" id="KW-1185">Reference proteome</keyword>
<keyword evidence="5" id="KW-0811">Translocation</keyword>
<evidence type="ECO:0000256" key="8">
    <source>
        <dbReference type="SAM" id="MobiDB-lite"/>
    </source>
</evidence>
<dbReference type="Pfam" id="PF08911">
    <property type="entry name" value="NUP50"/>
    <property type="match status" value="1"/>
</dbReference>
<dbReference type="GO" id="GO:0051028">
    <property type="term" value="P:mRNA transport"/>
    <property type="evidence" value="ECO:0007669"/>
    <property type="project" value="UniProtKB-KW"/>
</dbReference>
<keyword evidence="4" id="KW-0653">Protein transport</keyword>
<evidence type="ECO:0000256" key="5">
    <source>
        <dbReference type="ARBA" id="ARBA00023010"/>
    </source>
</evidence>
<feature type="compositionally biased region" description="Polar residues" evidence="8">
    <location>
        <begin position="408"/>
        <end position="436"/>
    </location>
</feature>
<dbReference type="Proteomes" id="UP000324748">
    <property type="component" value="Unassembled WGS sequence"/>
</dbReference>
<evidence type="ECO:0000256" key="7">
    <source>
        <dbReference type="ARBA" id="ARBA00023242"/>
    </source>
</evidence>
<keyword evidence="3" id="KW-0509">mRNA transport</keyword>
<proteinExistence type="predicted"/>
<keyword evidence="6" id="KW-0906">Nuclear pore complex</keyword>
<dbReference type="InterPro" id="IPR000156">
    <property type="entry name" value="Ran_bind_dom"/>
</dbReference>
<comment type="subcellular location">
    <subcellularLocation>
        <location evidence="1">Nucleus</location>
        <location evidence="1">Nuclear pore complex</location>
    </subcellularLocation>
</comment>
<dbReference type="InterPro" id="IPR053074">
    <property type="entry name" value="NPC_Nucleoporin"/>
</dbReference>
<feature type="compositionally biased region" description="Low complexity" evidence="8">
    <location>
        <begin position="476"/>
        <end position="497"/>
    </location>
</feature>
<dbReference type="AlphaFoldDB" id="A0A5B0QPE0"/>
<feature type="compositionally biased region" description="Polar residues" evidence="8">
    <location>
        <begin position="127"/>
        <end position="141"/>
    </location>
</feature>
<organism evidence="10 11">
    <name type="scientific">Puccinia graminis f. sp. tritici</name>
    <dbReference type="NCBI Taxonomy" id="56615"/>
    <lineage>
        <taxon>Eukaryota</taxon>
        <taxon>Fungi</taxon>
        <taxon>Dikarya</taxon>
        <taxon>Basidiomycota</taxon>
        <taxon>Pucciniomycotina</taxon>
        <taxon>Pucciniomycetes</taxon>
        <taxon>Pucciniales</taxon>
        <taxon>Pucciniaceae</taxon>
        <taxon>Puccinia</taxon>
    </lineage>
</organism>
<feature type="region of interest" description="Disordered" evidence="8">
    <location>
        <begin position="219"/>
        <end position="555"/>
    </location>
</feature>
<reference evidence="10 11" key="1">
    <citation type="submission" date="2019-05" db="EMBL/GenBank/DDBJ databases">
        <title>Emergence of the Ug99 lineage of the wheat stem rust pathogen through somatic hybridization.</title>
        <authorList>
            <person name="Li F."/>
            <person name="Upadhyaya N.M."/>
            <person name="Sperschneider J."/>
            <person name="Matny O."/>
            <person name="Nguyen-Phuc H."/>
            <person name="Mago R."/>
            <person name="Raley C."/>
            <person name="Miller M.E."/>
            <person name="Silverstein K.A.T."/>
            <person name="Henningsen E."/>
            <person name="Hirsch C.D."/>
            <person name="Visser B."/>
            <person name="Pretorius Z.A."/>
            <person name="Steffenson B.J."/>
            <person name="Schwessinger B."/>
            <person name="Dodds P.N."/>
            <person name="Figueroa M."/>
        </authorList>
    </citation>
    <scope>NUCLEOTIDE SEQUENCE [LARGE SCALE GENOMIC DNA]</scope>
    <source>
        <strain evidence="10">21-0</strain>
    </source>
</reference>
<dbReference type="Pfam" id="PF00638">
    <property type="entry name" value="Ran_BP1"/>
    <property type="match status" value="1"/>
</dbReference>
<dbReference type="SMART" id="SM00160">
    <property type="entry name" value="RanBD"/>
    <property type="match status" value="1"/>
</dbReference>
<evidence type="ECO:0000256" key="2">
    <source>
        <dbReference type="ARBA" id="ARBA00022448"/>
    </source>
</evidence>
<feature type="domain" description="RanBD1" evidence="9">
    <location>
        <begin position="545"/>
        <end position="672"/>
    </location>
</feature>
<evidence type="ECO:0000256" key="6">
    <source>
        <dbReference type="ARBA" id="ARBA00023132"/>
    </source>
</evidence>
<feature type="compositionally biased region" description="Polar residues" evidence="8">
    <location>
        <begin position="246"/>
        <end position="273"/>
    </location>
</feature>
<feature type="compositionally biased region" description="Polar residues" evidence="8">
    <location>
        <begin position="498"/>
        <end position="516"/>
    </location>
</feature>
<evidence type="ECO:0000256" key="1">
    <source>
        <dbReference type="ARBA" id="ARBA00004567"/>
    </source>
</evidence>
<protein>
    <recommendedName>
        <fullName evidence="9">RanBD1 domain-containing protein</fullName>
    </recommendedName>
</protein>
<evidence type="ECO:0000313" key="10">
    <source>
        <dbReference type="EMBL" id="KAA1115048.1"/>
    </source>
</evidence>
<dbReference type="SUPFAM" id="SSF50729">
    <property type="entry name" value="PH domain-like"/>
    <property type="match status" value="1"/>
</dbReference>
<feature type="compositionally biased region" description="Gly residues" evidence="8">
    <location>
        <begin position="446"/>
        <end position="458"/>
    </location>
</feature>
<keyword evidence="7" id="KW-0539">Nucleus</keyword>
<evidence type="ECO:0000313" key="11">
    <source>
        <dbReference type="Proteomes" id="UP000324748"/>
    </source>
</evidence>
<sequence length="673" mass="70553">MSTPLFHQNLWFSNIHPCSCSCPPAHFRNCDDVEPDDTPSTGVLKTASLQAISKRQIRALPKKTGASVSKPASQFGAVPPFPANGKPASTLFGQAPQSFNPTPSFNLFGGSSSFGTTKPTAFGTAPSAMSNSPNSTDPSNKQELITYYSSLRGLNLSVTKAFEELIKKDAFMDLGSAFDHVKQKYNEHRREIEAQLERSQPSQTDKAITSVTAEAPAKSPFNFASNEAPKVSSTGPTLSAGGEARTTPSLFSFSPSNAQKSSEGSSSVENPTVSAPEVHPSSDEADNLSLPSANGSAAPGAKAGSRPGAFTMAAPMRPSPLRYESQTSPADSPAPESAEEPAKSAFSLAPITQASKPESSLSSTANTADQQPNPKEANTDDSSTVPLPLSESKSKTTSLFGVTGPSAAGTSAPSPFFTSKPLSYTSLSAQNSTAKPSSIGFSFGIGAAGNGSAFGGFGSPKSAPGQATPPKNAFNPVGFSFGSSPPTSSVFSTPKPSENTSTEPGSTNIISTSTGNEKPDAGSENLAGEEGSDDLGTSSTEAKAVDSKKGEEDEETLFETTGRVYALLDKKQEDGKVQKGWVGWAICNVRLNRHKETQRCRILARSQVNQGILINFFVRPDLKPEDRGNSLEVLGFNPEGSHLQAYRVRPASDQVVKDFHKAITEVVESLAKS</sequence>
<accession>A0A5B0QPE0</accession>
<dbReference type="GO" id="GO:0005643">
    <property type="term" value="C:nuclear pore"/>
    <property type="evidence" value="ECO:0007669"/>
    <property type="project" value="UniProtKB-SubCell"/>
</dbReference>
<dbReference type="OrthoDB" id="185618at2759"/>
<feature type="compositionally biased region" description="Polar residues" evidence="8">
    <location>
        <begin position="350"/>
        <end position="373"/>
    </location>
</feature>
<dbReference type="PANTHER" id="PTHR38697">
    <property type="entry name" value="NUCLEAR PORE COMPLEX PROTEIN SIMILAR TO S. CEREVISIAE NUP2 (EUROFUNG)"/>
    <property type="match status" value="1"/>
</dbReference>
<comment type="caution">
    <text evidence="10">The sequence shown here is derived from an EMBL/GenBank/DDBJ whole genome shotgun (WGS) entry which is preliminary data.</text>
</comment>
<dbReference type="InterPro" id="IPR015007">
    <property type="entry name" value="NUP2/50/61"/>
</dbReference>
<dbReference type="Gene3D" id="2.30.29.30">
    <property type="entry name" value="Pleckstrin-homology domain (PH domain)/Phosphotyrosine-binding domain (PTB)"/>
    <property type="match status" value="1"/>
</dbReference>
<evidence type="ECO:0000256" key="3">
    <source>
        <dbReference type="ARBA" id="ARBA00022816"/>
    </source>
</evidence>